<dbReference type="Proteomes" id="UP000799428">
    <property type="component" value="Unassembled WGS sequence"/>
</dbReference>
<dbReference type="AlphaFoldDB" id="A0A6G1KD16"/>
<keyword evidence="3" id="KW-1185">Reference proteome</keyword>
<reference evidence="2" key="1">
    <citation type="journal article" date="2020" name="Stud. Mycol.">
        <title>101 Dothideomycetes genomes: a test case for predicting lifestyles and emergence of pathogens.</title>
        <authorList>
            <person name="Haridas S."/>
            <person name="Albert R."/>
            <person name="Binder M."/>
            <person name="Bloem J."/>
            <person name="Labutti K."/>
            <person name="Salamov A."/>
            <person name="Andreopoulos B."/>
            <person name="Baker S."/>
            <person name="Barry K."/>
            <person name="Bills G."/>
            <person name="Bluhm B."/>
            <person name="Cannon C."/>
            <person name="Castanera R."/>
            <person name="Culley D."/>
            <person name="Daum C."/>
            <person name="Ezra D."/>
            <person name="Gonzalez J."/>
            <person name="Henrissat B."/>
            <person name="Kuo A."/>
            <person name="Liang C."/>
            <person name="Lipzen A."/>
            <person name="Lutzoni F."/>
            <person name="Magnuson J."/>
            <person name="Mondo S."/>
            <person name="Nolan M."/>
            <person name="Ohm R."/>
            <person name="Pangilinan J."/>
            <person name="Park H.-J."/>
            <person name="Ramirez L."/>
            <person name="Alfaro M."/>
            <person name="Sun H."/>
            <person name="Tritt A."/>
            <person name="Yoshinaga Y."/>
            <person name="Zwiers L.-H."/>
            <person name="Turgeon B."/>
            <person name="Goodwin S."/>
            <person name="Spatafora J."/>
            <person name="Crous P."/>
            <person name="Grigoriev I."/>
        </authorList>
    </citation>
    <scope>NUCLEOTIDE SEQUENCE</scope>
    <source>
        <strain evidence="2">CBS 279.74</strain>
    </source>
</reference>
<organism evidence="2 3">
    <name type="scientific">Pleomassaria siparia CBS 279.74</name>
    <dbReference type="NCBI Taxonomy" id="1314801"/>
    <lineage>
        <taxon>Eukaryota</taxon>
        <taxon>Fungi</taxon>
        <taxon>Dikarya</taxon>
        <taxon>Ascomycota</taxon>
        <taxon>Pezizomycotina</taxon>
        <taxon>Dothideomycetes</taxon>
        <taxon>Pleosporomycetidae</taxon>
        <taxon>Pleosporales</taxon>
        <taxon>Pleomassariaceae</taxon>
        <taxon>Pleomassaria</taxon>
    </lineage>
</organism>
<evidence type="ECO:0000313" key="3">
    <source>
        <dbReference type="Proteomes" id="UP000799428"/>
    </source>
</evidence>
<sequence>MLHRCHHDHLTLSASPPPPPPPPPPTIIQTFKRVECHPFHIDQASPVVYVYYKSSRTTKKKIHVAHNAEHVMLVQAHL</sequence>
<gene>
    <name evidence="2" type="ORF">K504DRAFT_264715</name>
</gene>
<name>A0A6G1KD16_9PLEO</name>
<evidence type="ECO:0000256" key="1">
    <source>
        <dbReference type="SAM" id="MobiDB-lite"/>
    </source>
</evidence>
<accession>A0A6G1KD16</accession>
<dbReference type="EMBL" id="MU005769">
    <property type="protein sequence ID" value="KAF2710533.1"/>
    <property type="molecule type" value="Genomic_DNA"/>
</dbReference>
<feature type="compositionally biased region" description="Pro residues" evidence="1">
    <location>
        <begin position="15"/>
        <end position="26"/>
    </location>
</feature>
<feature type="region of interest" description="Disordered" evidence="1">
    <location>
        <begin position="1"/>
        <end position="27"/>
    </location>
</feature>
<proteinExistence type="predicted"/>
<protein>
    <submittedName>
        <fullName evidence="2">Uncharacterized protein</fullName>
    </submittedName>
</protein>
<evidence type="ECO:0000313" key="2">
    <source>
        <dbReference type="EMBL" id="KAF2710533.1"/>
    </source>
</evidence>